<evidence type="ECO:0000313" key="11">
    <source>
        <dbReference type="EMBL" id="CAL1153366.1"/>
    </source>
</evidence>
<reference evidence="11" key="2">
    <citation type="submission" date="2024-04" db="EMBL/GenBank/DDBJ databases">
        <authorList>
            <person name="Chen Y."/>
            <person name="Shah S."/>
            <person name="Dougan E. K."/>
            <person name="Thang M."/>
            <person name="Chan C."/>
        </authorList>
    </citation>
    <scope>NUCLEOTIDE SEQUENCE [LARGE SCALE GENOMIC DNA]</scope>
</reference>
<evidence type="ECO:0000256" key="3">
    <source>
        <dbReference type="ARBA" id="ARBA00022478"/>
    </source>
</evidence>
<keyword evidence="5 8" id="KW-0548">Nucleotidyltransferase</keyword>
<dbReference type="PROSITE" id="PS00900">
    <property type="entry name" value="RNA_POL_PHAGE_1"/>
    <property type="match status" value="1"/>
</dbReference>
<dbReference type="SUPFAM" id="SSF56672">
    <property type="entry name" value="DNA/RNA polymerases"/>
    <property type="match status" value="1"/>
</dbReference>
<dbReference type="InterPro" id="IPR024075">
    <property type="entry name" value="DNA-dir_RNA_pol_helix_hairp_sf"/>
</dbReference>
<evidence type="ECO:0000313" key="10">
    <source>
        <dbReference type="EMBL" id="CAI3999991.1"/>
    </source>
</evidence>
<dbReference type="OrthoDB" id="276422at2759"/>
<dbReference type="InterPro" id="IPR043502">
    <property type="entry name" value="DNA/RNA_pol_sf"/>
</dbReference>
<dbReference type="InterPro" id="IPR029262">
    <property type="entry name" value="RPOL_N"/>
</dbReference>
<name>A0A9P1CZ56_9DINO</name>
<evidence type="ECO:0000256" key="4">
    <source>
        <dbReference type="ARBA" id="ARBA00022679"/>
    </source>
</evidence>
<dbReference type="SMART" id="SM01311">
    <property type="entry name" value="RPOL_N"/>
    <property type="match status" value="1"/>
</dbReference>
<comment type="function">
    <text evidence="8">DNA-dependent RNA polymerase catalyzes the transcription of DNA into RNA using the four ribonucleoside triphosphates as substrates.</text>
</comment>
<dbReference type="Gene3D" id="1.10.150.20">
    <property type="entry name" value="5' to 3' exonuclease, C-terminal subdomain"/>
    <property type="match status" value="1"/>
</dbReference>
<dbReference type="PANTHER" id="PTHR10102">
    <property type="entry name" value="DNA-DIRECTED RNA POLYMERASE, MITOCHONDRIAL"/>
    <property type="match status" value="1"/>
</dbReference>
<evidence type="ECO:0000256" key="6">
    <source>
        <dbReference type="ARBA" id="ARBA00023163"/>
    </source>
</evidence>
<evidence type="ECO:0000256" key="1">
    <source>
        <dbReference type="ARBA" id="ARBA00009493"/>
    </source>
</evidence>
<evidence type="ECO:0000259" key="9">
    <source>
        <dbReference type="SMART" id="SM01311"/>
    </source>
</evidence>
<dbReference type="GO" id="GO:0034245">
    <property type="term" value="C:mitochondrial DNA-directed RNA polymerase complex"/>
    <property type="evidence" value="ECO:0007669"/>
    <property type="project" value="TreeGrafter"/>
</dbReference>
<comment type="caution">
    <text evidence="10">The sequence shown here is derived from an EMBL/GenBank/DDBJ whole genome shotgun (WGS) entry which is preliminary data.</text>
</comment>
<dbReference type="Gene3D" id="1.10.287.280">
    <property type="match status" value="1"/>
</dbReference>
<dbReference type="Gene3D" id="1.10.287.260">
    <property type="match status" value="1"/>
</dbReference>
<dbReference type="InterPro" id="IPR046950">
    <property type="entry name" value="DNA-dir_Rpol_C_phage-type"/>
</dbReference>
<dbReference type="Pfam" id="PF00940">
    <property type="entry name" value="RNA_pol"/>
    <property type="match status" value="1"/>
</dbReference>
<comment type="catalytic activity">
    <reaction evidence="7 8">
        <text>RNA(n) + a ribonucleoside 5'-triphosphate = RNA(n+1) + diphosphate</text>
        <dbReference type="Rhea" id="RHEA:21248"/>
        <dbReference type="Rhea" id="RHEA-COMP:14527"/>
        <dbReference type="Rhea" id="RHEA-COMP:17342"/>
        <dbReference type="ChEBI" id="CHEBI:33019"/>
        <dbReference type="ChEBI" id="CHEBI:61557"/>
        <dbReference type="ChEBI" id="CHEBI:140395"/>
        <dbReference type="EC" id="2.7.7.6"/>
    </reaction>
</comment>
<dbReference type="GO" id="GO:0003677">
    <property type="term" value="F:DNA binding"/>
    <property type="evidence" value="ECO:0007669"/>
    <property type="project" value="InterPro"/>
</dbReference>
<protein>
    <recommendedName>
        <fullName evidence="2 8">DNA-directed RNA polymerase</fullName>
        <ecNumber evidence="2 8">2.7.7.6</ecNumber>
    </recommendedName>
</protein>
<dbReference type="PROSITE" id="PS00489">
    <property type="entry name" value="RNA_POL_PHAGE_2"/>
    <property type="match status" value="1"/>
</dbReference>
<reference evidence="10" key="1">
    <citation type="submission" date="2022-10" db="EMBL/GenBank/DDBJ databases">
        <authorList>
            <person name="Chen Y."/>
            <person name="Dougan E. K."/>
            <person name="Chan C."/>
            <person name="Rhodes N."/>
            <person name="Thang M."/>
        </authorList>
    </citation>
    <scope>NUCLEOTIDE SEQUENCE</scope>
</reference>
<evidence type="ECO:0000256" key="5">
    <source>
        <dbReference type="ARBA" id="ARBA00022695"/>
    </source>
</evidence>
<gene>
    <name evidence="10" type="ORF">C1SCF055_LOCUS26147</name>
</gene>
<keyword evidence="4 8" id="KW-0808">Transferase</keyword>
<dbReference type="InterPro" id="IPR002092">
    <property type="entry name" value="DNA-dir_Rpol_phage-type"/>
</dbReference>
<keyword evidence="6 8" id="KW-0804">Transcription</keyword>
<dbReference type="EMBL" id="CAMXCT030002713">
    <property type="protein sequence ID" value="CAL4787303.1"/>
    <property type="molecule type" value="Genomic_DNA"/>
</dbReference>
<comment type="similarity">
    <text evidence="1 8">Belongs to the phage and mitochondrial RNA polymerase family.</text>
</comment>
<keyword evidence="3 8" id="KW-0240">DNA-directed RNA polymerase</keyword>
<dbReference type="Gene3D" id="1.10.1320.10">
    <property type="entry name" value="DNA-directed RNA polymerase, N-terminal domain"/>
    <property type="match status" value="1"/>
</dbReference>
<sequence>MGLLASTLTCASDWVQVAGAIAFFGKTKAQPKQFSGFGWEQTPDGLILRWLNQYGRDPLRLCMINMIRVGPGGAAGAIAFFGRTKAAVLREVESGERESQSVSSLCGQLKNSGYTQDYLAQQIRNYLAGESRNQVLEALDLRLLACHHVLLEDLSEDLLEELLEKQLADDELSRVRKQLYGDSSLPVLTAEARQKRVISSVEEKNSTKRRQLIIERIAVDAALREYRESQRQQEGSGRGSIGSQRLWKAWVNDLTQILMDPQSSYARGRGAKSFKALQKLCGTLESQGPEMDPQVLALIACQTTLNLLFLPNYRHKDDAQRDVQDGRFGEVRWVTVCSTIGEMVQMERMAMDSTSLKGDRDRRNMMFRRLRKAASQDVVKTVQLGAALAELLLSCAKVEVPAEQVPEKFNAENPPKPGQKVLLEALQHRLRREGKRKHVGVISLHPAVRSMLESDEDLMRFIQPKHKPMIIPPDPWRPCGLGPQGPYLIHPVEFVRTTDQKMTCLRSYNPTRVAGVMDFLGRMPWKINRRILDLMEHVKSEDLAVADVPQQKDPEVPPLPTTHEELILSDQELKEMRMRHFNARKVVQTLQSERPTFDLKLQVAKEFLNAEQVYFPQNVDFRGRSYPIPPHLNHIGDDVSRGLLMFAEGKALGPDGLFWLKVNLANLFGKNKVSLADRAAWVDAQKETILQVAKDPLNEENIKWWSSADDGPWQALARCFELEEVWSSSAPEEYKSYLPVHMDGSCNGLQHYAALGRDIEGGQAVNLVPAEKPQDVYTFVLNVVKKKVHAQATAELEEESTDSGRYATEERKKQLAQRLIELDVLQRKVVKQTVMTICYGVTNIGAFRQVQSHMGDFVGDKVETAELKELSRYLSGLVLASIGDVFAGAKKIQDWFKLVTKMFNGVQAPVAWISPLGFSCSQPYRKAETVRMASKRQSGRQSSGFPPNFVHSLDATHMMMVAERCQKQGIYFAAVHDSFWTHASDVPLLNESIREAFVELYEKPVLQEVYEDFCVHLGGQKVPPLPEPGKLDISVVKNSTYLFS</sequence>
<dbReference type="Proteomes" id="UP001152797">
    <property type="component" value="Unassembled WGS sequence"/>
</dbReference>
<dbReference type="InterPro" id="IPR037159">
    <property type="entry name" value="RNA_POL_N_sf"/>
</dbReference>
<dbReference type="EMBL" id="CAMXCT020002713">
    <property type="protein sequence ID" value="CAL1153366.1"/>
    <property type="molecule type" value="Genomic_DNA"/>
</dbReference>
<dbReference type="AlphaFoldDB" id="A0A9P1CZ56"/>
<keyword evidence="12" id="KW-1185">Reference proteome</keyword>
<dbReference type="PANTHER" id="PTHR10102:SF0">
    <property type="entry name" value="DNA-DIRECTED RNA POLYMERASE, MITOCHONDRIAL"/>
    <property type="match status" value="1"/>
</dbReference>
<accession>A0A9P1CZ56</accession>
<organism evidence="10">
    <name type="scientific">Cladocopium goreaui</name>
    <dbReference type="NCBI Taxonomy" id="2562237"/>
    <lineage>
        <taxon>Eukaryota</taxon>
        <taxon>Sar</taxon>
        <taxon>Alveolata</taxon>
        <taxon>Dinophyceae</taxon>
        <taxon>Suessiales</taxon>
        <taxon>Symbiodiniaceae</taxon>
        <taxon>Cladocopium</taxon>
    </lineage>
</organism>
<dbReference type="EC" id="2.7.7.6" evidence="2 8"/>
<evidence type="ECO:0000256" key="7">
    <source>
        <dbReference type="ARBA" id="ARBA00048552"/>
    </source>
</evidence>
<dbReference type="EMBL" id="CAMXCT010002713">
    <property type="protein sequence ID" value="CAI3999991.1"/>
    <property type="molecule type" value="Genomic_DNA"/>
</dbReference>
<feature type="domain" description="DNA-directed RNA polymerase N-terminal" evidence="9">
    <location>
        <begin position="209"/>
        <end position="522"/>
    </location>
</feature>
<evidence type="ECO:0000256" key="8">
    <source>
        <dbReference type="RuleBase" id="RU003805"/>
    </source>
</evidence>
<proteinExistence type="inferred from homology"/>
<dbReference type="GO" id="GO:0006390">
    <property type="term" value="P:mitochondrial transcription"/>
    <property type="evidence" value="ECO:0007669"/>
    <property type="project" value="TreeGrafter"/>
</dbReference>
<evidence type="ECO:0000313" key="12">
    <source>
        <dbReference type="Proteomes" id="UP001152797"/>
    </source>
</evidence>
<dbReference type="GO" id="GO:0003899">
    <property type="term" value="F:DNA-directed RNA polymerase activity"/>
    <property type="evidence" value="ECO:0007669"/>
    <property type="project" value="UniProtKB-EC"/>
</dbReference>
<dbReference type="Pfam" id="PF14700">
    <property type="entry name" value="RPOL_N"/>
    <property type="match status" value="1"/>
</dbReference>
<evidence type="ECO:0000256" key="2">
    <source>
        <dbReference type="ARBA" id="ARBA00012418"/>
    </source>
</evidence>